<dbReference type="GO" id="GO:0009055">
    <property type="term" value="F:electron transfer activity"/>
    <property type="evidence" value="ECO:0007669"/>
    <property type="project" value="UniProtKB-UniRule"/>
</dbReference>
<evidence type="ECO:0000256" key="4">
    <source>
        <dbReference type="ARBA" id="ARBA00022982"/>
    </source>
</evidence>
<dbReference type="Gene3D" id="3.30.70.20">
    <property type="match status" value="1"/>
</dbReference>
<keyword evidence="10" id="KW-1185">Reference proteome</keyword>
<dbReference type="AlphaFoldDB" id="A0A6V8LM71"/>
<dbReference type="PROSITE" id="PS51379">
    <property type="entry name" value="4FE4S_FER_2"/>
    <property type="match status" value="1"/>
</dbReference>
<protein>
    <recommendedName>
        <fullName evidence="7">Ferredoxin</fullName>
    </recommendedName>
</protein>
<evidence type="ECO:0000256" key="1">
    <source>
        <dbReference type="ARBA" id="ARBA00003532"/>
    </source>
</evidence>
<reference evidence="9 10" key="2">
    <citation type="submission" date="2020-05" db="EMBL/GenBank/DDBJ databases">
        <title>Draft genome sequence of Desulfovibrio sp. strainFSS-1.</title>
        <authorList>
            <person name="Shimoshige H."/>
            <person name="Kobayashi H."/>
            <person name="Maekawa T."/>
        </authorList>
    </citation>
    <scope>NUCLEOTIDE SEQUENCE [LARGE SCALE GENOMIC DNA]</scope>
    <source>
        <strain evidence="9 10">SIID29052-01</strain>
    </source>
</reference>
<dbReference type="PANTHER" id="PTHR36923:SF3">
    <property type="entry name" value="FERREDOXIN"/>
    <property type="match status" value="1"/>
</dbReference>
<comment type="function">
    <text evidence="1 7">Ferredoxins are iron-sulfur proteins that transfer electrons in a wide variety of metabolic reactions.</text>
</comment>
<organism evidence="9 10">
    <name type="scientific">Fundidesulfovibrio magnetotacticus</name>
    <dbReference type="NCBI Taxonomy" id="2730080"/>
    <lineage>
        <taxon>Bacteria</taxon>
        <taxon>Pseudomonadati</taxon>
        <taxon>Thermodesulfobacteriota</taxon>
        <taxon>Desulfovibrionia</taxon>
        <taxon>Desulfovibrionales</taxon>
        <taxon>Desulfovibrionaceae</taxon>
        <taxon>Fundidesulfovibrio</taxon>
    </lineage>
</organism>
<dbReference type="Proteomes" id="UP000494245">
    <property type="component" value="Unassembled WGS sequence"/>
</dbReference>
<evidence type="ECO:0000313" key="10">
    <source>
        <dbReference type="Proteomes" id="UP000494245"/>
    </source>
</evidence>
<evidence type="ECO:0000256" key="5">
    <source>
        <dbReference type="ARBA" id="ARBA00023004"/>
    </source>
</evidence>
<keyword evidence="2 7" id="KW-0813">Transport</keyword>
<evidence type="ECO:0000259" key="8">
    <source>
        <dbReference type="PROSITE" id="PS51379"/>
    </source>
</evidence>
<keyword evidence="5 7" id="KW-0408">Iron</keyword>
<dbReference type="InterPro" id="IPR017896">
    <property type="entry name" value="4Fe4S_Fe-S-bd"/>
</dbReference>
<dbReference type="GO" id="GO:0051536">
    <property type="term" value="F:iron-sulfur cluster binding"/>
    <property type="evidence" value="ECO:0007669"/>
    <property type="project" value="UniProtKB-KW"/>
</dbReference>
<dbReference type="InterPro" id="IPR001080">
    <property type="entry name" value="3Fe4S_ferredoxin"/>
</dbReference>
<evidence type="ECO:0000313" key="9">
    <source>
        <dbReference type="EMBL" id="GFK93772.1"/>
    </source>
</evidence>
<dbReference type="EMBL" id="BLTE01000006">
    <property type="protein sequence ID" value="GFK93772.1"/>
    <property type="molecule type" value="Genomic_DNA"/>
</dbReference>
<dbReference type="PROSITE" id="PS00198">
    <property type="entry name" value="4FE4S_FER_1"/>
    <property type="match status" value="1"/>
</dbReference>
<keyword evidence="4 7" id="KW-0249">Electron transport</keyword>
<evidence type="ECO:0000256" key="2">
    <source>
        <dbReference type="ARBA" id="ARBA00022448"/>
    </source>
</evidence>
<dbReference type="SUPFAM" id="SSF54862">
    <property type="entry name" value="4Fe-4S ferredoxins"/>
    <property type="match status" value="1"/>
</dbReference>
<accession>A0A6V8LM71</accession>
<reference evidence="9 10" key="1">
    <citation type="submission" date="2020-04" db="EMBL/GenBank/DDBJ databases">
        <authorList>
            <consortium name="Desulfovibrio sp. FSS-1 genome sequencing consortium"/>
            <person name="Shimoshige H."/>
            <person name="Kobayashi H."/>
            <person name="Maekawa T."/>
        </authorList>
    </citation>
    <scope>NUCLEOTIDE SEQUENCE [LARGE SCALE GENOMIC DNA]</scope>
    <source>
        <strain evidence="9 10">SIID29052-01</strain>
    </source>
</reference>
<dbReference type="RefSeq" id="WP_173083150.1">
    <property type="nucleotide sequence ID" value="NZ_BLTE01000006.1"/>
</dbReference>
<feature type="domain" description="4Fe-4S ferredoxin-type" evidence="8">
    <location>
        <begin position="2"/>
        <end position="30"/>
    </location>
</feature>
<dbReference type="PRINTS" id="PR00352">
    <property type="entry name" value="3FE4SFRDOXIN"/>
</dbReference>
<sequence length="62" mass="6847">MPRPHVDQDECISCESCVQICPAAFEMNDDGKAQELESATGGEECIQEAMDTCPAECIHWQD</sequence>
<evidence type="ECO:0000256" key="7">
    <source>
        <dbReference type="RuleBase" id="RU368020"/>
    </source>
</evidence>
<evidence type="ECO:0000256" key="6">
    <source>
        <dbReference type="ARBA" id="ARBA00023014"/>
    </source>
</evidence>
<comment type="caution">
    <text evidence="9">The sequence shown here is derived from an EMBL/GenBank/DDBJ whole genome shotgun (WGS) entry which is preliminary data.</text>
</comment>
<dbReference type="GO" id="GO:0005506">
    <property type="term" value="F:iron ion binding"/>
    <property type="evidence" value="ECO:0007669"/>
    <property type="project" value="UniProtKB-UniRule"/>
</dbReference>
<dbReference type="Pfam" id="PF13370">
    <property type="entry name" value="Fer4_13"/>
    <property type="match status" value="1"/>
</dbReference>
<gene>
    <name evidence="9" type="primary">fd1_1</name>
    <name evidence="9" type="ORF">NNJEOMEG_01606</name>
</gene>
<evidence type="ECO:0000256" key="3">
    <source>
        <dbReference type="ARBA" id="ARBA00022723"/>
    </source>
</evidence>
<keyword evidence="3 7" id="KW-0479">Metal-binding</keyword>
<dbReference type="InterPro" id="IPR017900">
    <property type="entry name" value="4Fe4S_Fe_S_CS"/>
</dbReference>
<name>A0A6V8LM71_9BACT</name>
<dbReference type="PANTHER" id="PTHR36923">
    <property type="entry name" value="FERREDOXIN"/>
    <property type="match status" value="1"/>
</dbReference>
<dbReference type="InterPro" id="IPR051269">
    <property type="entry name" value="Fe-S_cluster_ET"/>
</dbReference>
<proteinExistence type="predicted"/>
<keyword evidence="6 7" id="KW-0411">Iron-sulfur</keyword>